<evidence type="ECO:0000256" key="5">
    <source>
        <dbReference type="ARBA" id="ARBA00022741"/>
    </source>
</evidence>
<feature type="region of interest" description="Disordered" evidence="16">
    <location>
        <begin position="300"/>
        <end position="329"/>
    </location>
</feature>
<evidence type="ECO:0000256" key="1">
    <source>
        <dbReference type="ARBA" id="ARBA00013081"/>
    </source>
</evidence>
<dbReference type="AlphaFoldDB" id="A0AAU8JQH5"/>
<dbReference type="RefSeq" id="WP_354638501.1">
    <property type="nucleotide sequence ID" value="NZ_CP159872.1"/>
</dbReference>
<keyword evidence="7" id="KW-0378">Hydrolase</keyword>
<evidence type="ECO:0000256" key="6">
    <source>
        <dbReference type="ARBA" id="ARBA00022777"/>
    </source>
</evidence>
<keyword evidence="5" id="KW-0547">Nucleotide-binding</keyword>
<dbReference type="GO" id="GO:0046872">
    <property type="term" value="F:metal ion binding"/>
    <property type="evidence" value="ECO:0007669"/>
    <property type="project" value="UniProtKB-KW"/>
</dbReference>
<evidence type="ECO:0000256" key="16">
    <source>
        <dbReference type="SAM" id="MobiDB-lite"/>
    </source>
</evidence>
<dbReference type="Pfam" id="PF07228">
    <property type="entry name" value="SpoIIE"/>
    <property type="match status" value="1"/>
</dbReference>
<dbReference type="GO" id="GO:0005524">
    <property type="term" value="F:ATP binding"/>
    <property type="evidence" value="ECO:0007669"/>
    <property type="project" value="UniProtKB-KW"/>
</dbReference>
<feature type="domain" description="GAF" evidence="17">
    <location>
        <begin position="352"/>
        <end position="499"/>
    </location>
</feature>
<evidence type="ECO:0000256" key="14">
    <source>
        <dbReference type="ARBA" id="ARBA00075117"/>
    </source>
</evidence>
<keyword evidence="4" id="KW-0479">Metal-binding</keyword>
<dbReference type="Pfam" id="PF13185">
    <property type="entry name" value="GAF_2"/>
    <property type="match status" value="1"/>
</dbReference>
<gene>
    <name evidence="19" type="ORF">ABWK59_06145</name>
</gene>
<evidence type="ECO:0000256" key="2">
    <source>
        <dbReference type="ARBA" id="ARBA00022553"/>
    </source>
</evidence>
<evidence type="ECO:0000256" key="12">
    <source>
        <dbReference type="ARBA" id="ARBA00047761"/>
    </source>
</evidence>
<feature type="region of interest" description="Disordered" evidence="16">
    <location>
        <begin position="1"/>
        <end position="22"/>
    </location>
</feature>
<dbReference type="KEGG" id="kcm:ABWK59_06145"/>
<keyword evidence="9" id="KW-0460">Magnesium</keyword>
<sequence>MGKSWPASPPPGPEAAEEAAEGTVGRGLEALARILRSAPDRLDAHLGGLYLLSEDRQLLELAMTLGAARQFTRPWRHVGMTTPIPVVEAVRTGRIVWVGGAEEMARRYPRVAVAMPYSFCLGAAPLEAGGTTYGSVFLIWPAAHPPELSGRERAELDALAAHLAGRLASLAAAGHRIRPGPRPVPAEHHLPDRRPTAMAARLPEGVCDINLDGRLAAVTPAAAHLLGEPVERLLGARPWAALSWLRDPVYEYHYRAAVISGQATSFIALRPPDRWLQFQLFPDGSGLTVRVVAADAASRDLHTGTPAAPGTPGGGDPPAAPEPSAGHRAVHTRPGALYHLLHLASALTEAISVQDVVSMVSEQIVPAFGGQAVAVLMAEGGRLRIVGHRGYPPGLVDRFDGTPLTASTPGVQASTNPVPGFFETRAELERLYPDRHETQDGMAAWAYLPLVTSGRLIGTCVLAFAHPHRFDVEERAVLTSLGGLIAQALDRARLYDTKLGLAQGLQASLLPHVLPDVPGLEVTARYLPCTEGMDVGGDFYDLIRVGPDTVAVVIGDVQGHNVNAAALMGQIRTAVRAFATADADPSTVLARTNRLLADLDTSLLASCAYLRVDPARREARLANAGHPVPLLYGPDGRAAPLEPLTGMVFNVDPAADYPQIRLGLPIGTTLLLYTDGLVDTPGADLDRALDDLTATLSRHGGEPLDRLADLLIGRAGQAEHRTDDIALLLVRSVPG</sequence>
<accession>A0AAU8JQH5</accession>
<dbReference type="InterPro" id="IPR036457">
    <property type="entry name" value="PPM-type-like_dom_sf"/>
</dbReference>
<keyword evidence="8" id="KW-0067">ATP-binding</keyword>
<dbReference type="InterPro" id="IPR000014">
    <property type="entry name" value="PAS"/>
</dbReference>
<dbReference type="PANTHER" id="PTHR43156:SF2">
    <property type="entry name" value="STAGE II SPORULATION PROTEIN E"/>
    <property type="match status" value="1"/>
</dbReference>
<dbReference type="FunFam" id="3.60.40.10:FF:000005">
    <property type="entry name" value="Serine/threonine protein phosphatase"/>
    <property type="match status" value="1"/>
</dbReference>
<evidence type="ECO:0000313" key="19">
    <source>
        <dbReference type="EMBL" id="XCM78536.1"/>
    </source>
</evidence>
<proteinExistence type="predicted"/>
<dbReference type="CDD" id="cd00130">
    <property type="entry name" value="PAS"/>
    <property type="match status" value="1"/>
</dbReference>
<comment type="function">
    <text evidence="13">Primarily acts as an independent SigF regulator that is sensitive to the osmosensory signal, mediating the cross talk of PknD with the SigF regulon. Possesses both phosphatase and kinase activities. The kinase domain functions as a classic anti-sigma factor-like kinase to phosphorylate the anti-anti-sigma factor domain at the canonical regulatory site, and the phosphatase domain antagonizes this activity.</text>
</comment>
<dbReference type="SUPFAM" id="SSF81606">
    <property type="entry name" value="PP2C-like"/>
    <property type="match status" value="1"/>
</dbReference>
<evidence type="ECO:0000259" key="18">
    <source>
        <dbReference type="SMART" id="SM00331"/>
    </source>
</evidence>
<evidence type="ECO:0000256" key="13">
    <source>
        <dbReference type="ARBA" id="ARBA00056274"/>
    </source>
</evidence>
<evidence type="ECO:0000256" key="7">
    <source>
        <dbReference type="ARBA" id="ARBA00022801"/>
    </source>
</evidence>
<dbReference type="Gene3D" id="3.60.40.10">
    <property type="entry name" value="PPM-type phosphatase domain"/>
    <property type="match status" value="1"/>
</dbReference>
<keyword evidence="3" id="KW-0808">Transferase</keyword>
<keyword evidence="2" id="KW-0597">Phosphoprotein</keyword>
<protein>
    <recommendedName>
        <fullName evidence="1">protein-serine/threonine phosphatase</fullName>
        <ecNumber evidence="1">3.1.3.16</ecNumber>
    </recommendedName>
    <alternativeName>
        <fullName evidence="15">Protein-serine/threonine phosphatase</fullName>
    </alternativeName>
    <alternativeName>
        <fullName evidence="14">Serine/threonine-protein kinase</fullName>
    </alternativeName>
</protein>
<dbReference type="InterPro" id="IPR035965">
    <property type="entry name" value="PAS-like_dom_sf"/>
</dbReference>
<feature type="domain" description="PPM-type phosphatase" evidence="18">
    <location>
        <begin position="520"/>
        <end position="732"/>
    </location>
</feature>
<dbReference type="InterPro" id="IPR052016">
    <property type="entry name" value="Bact_Sigma-Reg"/>
</dbReference>
<dbReference type="InterPro" id="IPR029016">
    <property type="entry name" value="GAF-like_dom_sf"/>
</dbReference>
<dbReference type="EC" id="3.1.3.16" evidence="1"/>
<organism evidence="19">
    <name type="scientific">Kitasatospora camelliae</name>
    <dbReference type="NCBI Taxonomy" id="3156397"/>
    <lineage>
        <taxon>Bacteria</taxon>
        <taxon>Bacillati</taxon>
        <taxon>Actinomycetota</taxon>
        <taxon>Actinomycetes</taxon>
        <taxon>Kitasatosporales</taxon>
        <taxon>Streptomycetaceae</taxon>
        <taxon>Kitasatospora</taxon>
    </lineage>
</organism>
<dbReference type="GO" id="GO:0004722">
    <property type="term" value="F:protein serine/threonine phosphatase activity"/>
    <property type="evidence" value="ECO:0007669"/>
    <property type="project" value="UniProtKB-EC"/>
</dbReference>
<dbReference type="Gene3D" id="3.30.450.20">
    <property type="entry name" value="PAS domain"/>
    <property type="match status" value="1"/>
</dbReference>
<dbReference type="SMART" id="SM00065">
    <property type="entry name" value="GAF"/>
    <property type="match status" value="1"/>
</dbReference>
<name>A0AAU8JQH5_9ACTN</name>
<evidence type="ECO:0000259" key="17">
    <source>
        <dbReference type="SMART" id="SM00065"/>
    </source>
</evidence>
<keyword evidence="10" id="KW-0904">Protein phosphatase</keyword>
<evidence type="ECO:0000256" key="15">
    <source>
        <dbReference type="ARBA" id="ARBA00081350"/>
    </source>
</evidence>
<keyword evidence="6" id="KW-0418">Kinase</keyword>
<dbReference type="EMBL" id="CP159872">
    <property type="protein sequence ID" value="XCM78536.1"/>
    <property type="molecule type" value="Genomic_DNA"/>
</dbReference>
<evidence type="ECO:0000256" key="3">
    <source>
        <dbReference type="ARBA" id="ARBA00022679"/>
    </source>
</evidence>
<comment type="catalytic activity">
    <reaction evidence="12">
        <text>O-phospho-L-seryl-[protein] + H2O = L-seryl-[protein] + phosphate</text>
        <dbReference type="Rhea" id="RHEA:20629"/>
        <dbReference type="Rhea" id="RHEA-COMP:9863"/>
        <dbReference type="Rhea" id="RHEA-COMP:11604"/>
        <dbReference type="ChEBI" id="CHEBI:15377"/>
        <dbReference type="ChEBI" id="CHEBI:29999"/>
        <dbReference type="ChEBI" id="CHEBI:43474"/>
        <dbReference type="ChEBI" id="CHEBI:83421"/>
        <dbReference type="EC" id="3.1.3.16"/>
    </reaction>
</comment>
<evidence type="ECO:0000256" key="9">
    <source>
        <dbReference type="ARBA" id="ARBA00022842"/>
    </source>
</evidence>
<reference evidence="19" key="1">
    <citation type="submission" date="2024-06" db="EMBL/GenBank/DDBJ databases">
        <title>The genome sequences of Kitasatospora sp. strain HUAS MG31.</title>
        <authorList>
            <person name="Mo P."/>
        </authorList>
    </citation>
    <scope>NUCLEOTIDE SEQUENCE</scope>
    <source>
        <strain evidence="19">HUAS MG31</strain>
    </source>
</reference>
<evidence type="ECO:0000256" key="11">
    <source>
        <dbReference type="ARBA" id="ARBA00023211"/>
    </source>
</evidence>
<evidence type="ECO:0000256" key="4">
    <source>
        <dbReference type="ARBA" id="ARBA00022723"/>
    </source>
</evidence>
<dbReference type="SMART" id="SM00331">
    <property type="entry name" value="PP2C_SIG"/>
    <property type="match status" value="1"/>
</dbReference>
<dbReference type="GO" id="GO:0016301">
    <property type="term" value="F:kinase activity"/>
    <property type="evidence" value="ECO:0007669"/>
    <property type="project" value="UniProtKB-KW"/>
</dbReference>
<dbReference type="InterPro" id="IPR003018">
    <property type="entry name" value="GAF"/>
</dbReference>
<dbReference type="Gene3D" id="3.30.450.40">
    <property type="match status" value="2"/>
</dbReference>
<dbReference type="SUPFAM" id="SSF55785">
    <property type="entry name" value="PYP-like sensor domain (PAS domain)"/>
    <property type="match status" value="1"/>
</dbReference>
<keyword evidence="11" id="KW-0464">Manganese</keyword>
<evidence type="ECO:0000256" key="10">
    <source>
        <dbReference type="ARBA" id="ARBA00022912"/>
    </source>
</evidence>
<dbReference type="SUPFAM" id="SSF55781">
    <property type="entry name" value="GAF domain-like"/>
    <property type="match status" value="2"/>
</dbReference>
<evidence type="ECO:0000256" key="8">
    <source>
        <dbReference type="ARBA" id="ARBA00022840"/>
    </source>
</evidence>
<dbReference type="InterPro" id="IPR001932">
    <property type="entry name" value="PPM-type_phosphatase-like_dom"/>
</dbReference>
<dbReference type="PANTHER" id="PTHR43156">
    <property type="entry name" value="STAGE II SPORULATION PROTEIN E-RELATED"/>
    <property type="match status" value="1"/>
</dbReference>